<dbReference type="PANTHER" id="PTHR42648">
    <property type="entry name" value="TRANSPOSASE, PUTATIVE-RELATED"/>
    <property type="match status" value="1"/>
</dbReference>
<gene>
    <name evidence="2" type="ORF">T459_22650</name>
</gene>
<dbReference type="InterPro" id="IPR012337">
    <property type="entry name" value="RNaseH-like_sf"/>
</dbReference>
<dbReference type="Pfam" id="PF25597">
    <property type="entry name" value="SH3_retrovirus"/>
    <property type="match status" value="1"/>
</dbReference>
<evidence type="ECO:0000259" key="1">
    <source>
        <dbReference type="Pfam" id="PF25597"/>
    </source>
</evidence>
<dbReference type="PANTHER" id="PTHR42648:SF28">
    <property type="entry name" value="TRANSPOSON-ENCODED PROTEIN WITH RIBONUCLEASE H-LIKE AND RETROVIRUS ZINC FINGER-LIKE DOMAINS"/>
    <property type="match status" value="1"/>
</dbReference>
<reference evidence="2 3" key="2">
    <citation type="journal article" date="2017" name="Genome Biol.">
        <title>New reference genome sequences of hot pepper reveal the massive evolution of plant disease-resistance genes by retroduplication.</title>
        <authorList>
            <person name="Kim S."/>
            <person name="Park J."/>
            <person name="Yeom S.I."/>
            <person name="Kim Y.M."/>
            <person name="Seo E."/>
            <person name="Kim K.T."/>
            <person name="Kim M.S."/>
            <person name="Lee J.M."/>
            <person name="Cheong K."/>
            <person name="Shin H.S."/>
            <person name="Kim S.B."/>
            <person name="Han K."/>
            <person name="Lee J."/>
            <person name="Park M."/>
            <person name="Lee H.A."/>
            <person name="Lee H.Y."/>
            <person name="Lee Y."/>
            <person name="Oh S."/>
            <person name="Lee J.H."/>
            <person name="Choi E."/>
            <person name="Choi E."/>
            <person name="Lee S.E."/>
            <person name="Jeon J."/>
            <person name="Kim H."/>
            <person name="Choi G."/>
            <person name="Song H."/>
            <person name="Lee J."/>
            <person name="Lee S.C."/>
            <person name="Kwon J.K."/>
            <person name="Lee H.Y."/>
            <person name="Koo N."/>
            <person name="Hong Y."/>
            <person name="Kim R.W."/>
            <person name="Kang W.H."/>
            <person name="Huh J.H."/>
            <person name="Kang B.C."/>
            <person name="Yang T.J."/>
            <person name="Lee Y.H."/>
            <person name="Bennetzen J.L."/>
            <person name="Choi D."/>
        </authorList>
    </citation>
    <scope>NUCLEOTIDE SEQUENCE [LARGE SCALE GENOMIC DNA]</scope>
    <source>
        <strain evidence="3">cv. CM334</strain>
    </source>
</reference>
<evidence type="ECO:0000313" key="2">
    <source>
        <dbReference type="EMBL" id="PHT71865.1"/>
    </source>
</evidence>
<keyword evidence="3" id="KW-1185">Reference proteome</keyword>
<dbReference type="AlphaFoldDB" id="A0A2G2YQB4"/>
<proteinExistence type="predicted"/>
<dbReference type="InterPro" id="IPR039537">
    <property type="entry name" value="Retrotran_Ty1/copia-like"/>
</dbReference>
<accession>A0A2G2YQB4</accession>
<dbReference type="STRING" id="4072.A0A2G2YQB4"/>
<evidence type="ECO:0000313" key="3">
    <source>
        <dbReference type="Proteomes" id="UP000222542"/>
    </source>
</evidence>
<name>A0A2G2YQB4_CAPAN</name>
<feature type="domain" description="Retroviral polymerase SH3-like" evidence="1">
    <location>
        <begin position="66"/>
        <end position="129"/>
    </location>
</feature>
<organism evidence="2 3">
    <name type="scientific">Capsicum annuum</name>
    <name type="common">Capsicum pepper</name>
    <dbReference type="NCBI Taxonomy" id="4072"/>
    <lineage>
        <taxon>Eukaryota</taxon>
        <taxon>Viridiplantae</taxon>
        <taxon>Streptophyta</taxon>
        <taxon>Embryophyta</taxon>
        <taxon>Tracheophyta</taxon>
        <taxon>Spermatophyta</taxon>
        <taxon>Magnoliopsida</taxon>
        <taxon>eudicotyledons</taxon>
        <taxon>Gunneridae</taxon>
        <taxon>Pentapetalae</taxon>
        <taxon>asterids</taxon>
        <taxon>lamiids</taxon>
        <taxon>Solanales</taxon>
        <taxon>Solanaceae</taxon>
        <taxon>Solanoideae</taxon>
        <taxon>Capsiceae</taxon>
        <taxon>Capsicum</taxon>
    </lineage>
</organism>
<protein>
    <recommendedName>
        <fullName evidence="1">Retroviral polymerase SH3-like domain-containing protein</fullName>
    </recommendedName>
</protein>
<dbReference type="Proteomes" id="UP000222542">
    <property type="component" value="Unassembled WGS sequence"/>
</dbReference>
<dbReference type="OMA" id="ARIMRIH"/>
<reference evidence="2 3" key="1">
    <citation type="journal article" date="2014" name="Nat. Genet.">
        <title>Genome sequence of the hot pepper provides insights into the evolution of pungency in Capsicum species.</title>
        <authorList>
            <person name="Kim S."/>
            <person name="Park M."/>
            <person name="Yeom S.I."/>
            <person name="Kim Y.M."/>
            <person name="Lee J.M."/>
            <person name="Lee H.A."/>
            <person name="Seo E."/>
            <person name="Choi J."/>
            <person name="Cheong K."/>
            <person name="Kim K.T."/>
            <person name="Jung K."/>
            <person name="Lee G.W."/>
            <person name="Oh S.K."/>
            <person name="Bae C."/>
            <person name="Kim S.B."/>
            <person name="Lee H.Y."/>
            <person name="Kim S.Y."/>
            <person name="Kim M.S."/>
            <person name="Kang B.C."/>
            <person name="Jo Y.D."/>
            <person name="Yang H.B."/>
            <person name="Jeong H.J."/>
            <person name="Kang W.H."/>
            <person name="Kwon J.K."/>
            <person name="Shin C."/>
            <person name="Lim J.Y."/>
            <person name="Park J.H."/>
            <person name="Huh J.H."/>
            <person name="Kim J.S."/>
            <person name="Kim B.D."/>
            <person name="Cohen O."/>
            <person name="Paran I."/>
            <person name="Suh M.C."/>
            <person name="Lee S.B."/>
            <person name="Kim Y.K."/>
            <person name="Shin Y."/>
            <person name="Noh S.J."/>
            <person name="Park J."/>
            <person name="Seo Y.S."/>
            <person name="Kwon S.Y."/>
            <person name="Kim H.A."/>
            <person name="Park J.M."/>
            <person name="Kim H.J."/>
            <person name="Choi S.B."/>
            <person name="Bosland P.W."/>
            <person name="Reeves G."/>
            <person name="Jo S.H."/>
            <person name="Lee B.W."/>
            <person name="Cho H.T."/>
            <person name="Choi H.S."/>
            <person name="Lee M.S."/>
            <person name="Yu Y."/>
            <person name="Do Choi Y."/>
            <person name="Park B.S."/>
            <person name="van Deynze A."/>
            <person name="Ashrafi H."/>
            <person name="Hill T."/>
            <person name="Kim W.T."/>
            <person name="Pai H.S."/>
            <person name="Ahn H.K."/>
            <person name="Yeam I."/>
            <person name="Giovannoni J.J."/>
            <person name="Rose J.K."/>
            <person name="Sorensen I."/>
            <person name="Lee S.J."/>
            <person name="Kim R.W."/>
            <person name="Choi I.Y."/>
            <person name="Choi B.S."/>
            <person name="Lim J.S."/>
            <person name="Lee Y.H."/>
            <person name="Choi D."/>
        </authorList>
    </citation>
    <scope>NUCLEOTIDE SEQUENCE [LARGE SCALE GENOMIC DNA]</scope>
    <source>
        <strain evidence="3">cv. CM334</strain>
    </source>
</reference>
<dbReference type="Gramene" id="PHT71865">
    <property type="protein sequence ID" value="PHT71865"/>
    <property type="gene ID" value="T459_22650"/>
</dbReference>
<dbReference type="EMBL" id="AYRZ02000009">
    <property type="protein sequence ID" value="PHT71865.1"/>
    <property type="molecule type" value="Genomic_DNA"/>
</dbReference>
<dbReference type="SUPFAM" id="SSF53098">
    <property type="entry name" value="Ribonuclease H-like"/>
    <property type="match status" value="1"/>
</dbReference>
<dbReference type="InterPro" id="IPR057670">
    <property type="entry name" value="SH3_retrovirus"/>
</dbReference>
<comment type="caution">
    <text evidence="2">The sequence shown here is derived from an EMBL/GenBank/DDBJ whole genome shotgun (WGS) entry which is preliminary data.</text>
</comment>
<sequence>MNRTLNERARIMRIHCGLPKMFWADAVSTTAYLINRGPSVPLGFQIPEEVWTGKELKYSHLRTFGCTAYVYVDPPKRDKLDAKAINCYFIGYGSDMFGYRFWDDKNKKILIHCDVTFDENVLYKDREQKVQETTKQVGVELELPKSTPKVI</sequence>